<evidence type="ECO:0000259" key="2">
    <source>
        <dbReference type="Pfam" id="PF00085"/>
    </source>
</evidence>
<dbReference type="AlphaFoldDB" id="A0A1R2AZP2"/>
<dbReference type="InterPro" id="IPR013766">
    <property type="entry name" value="Thioredoxin_domain"/>
</dbReference>
<feature type="transmembrane region" description="Helical" evidence="1">
    <location>
        <begin position="46"/>
        <end position="64"/>
    </location>
</feature>
<feature type="domain" description="Thioredoxin" evidence="2">
    <location>
        <begin position="126"/>
        <end position="215"/>
    </location>
</feature>
<dbReference type="EMBL" id="MPUH01001137">
    <property type="protein sequence ID" value="OMJ69978.1"/>
    <property type="molecule type" value="Genomic_DNA"/>
</dbReference>
<keyword evidence="4" id="KW-1185">Reference proteome</keyword>
<keyword evidence="1" id="KW-0472">Membrane</keyword>
<evidence type="ECO:0000313" key="4">
    <source>
        <dbReference type="Proteomes" id="UP000187209"/>
    </source>
</evidence>
<gene>
    <name evidence="3" type="ORF">SteCoe_32151</name>
</gene>
<keyword evidence="1" id="KW-0812">Transmembrane</keyword>
<feature type="transmembrane region" description="Helical" evidence="1">
    <location>
        <begin position="7"/>
        <end position="26"/>
    </location>
</feature>
<keyword evidence="1" id="KW-1133">Transmembrane helix</keyword>
<dbReference type="Gene3D" id="3.40.30.10">
    <property type="entry name" value="Glutaredoxin"/>
    <property type="match status" value="1"/>
</dbReference>
<comment type="caution">
    <text evidence="3">The sequence shown here is derived from an EMBL/GenBank/DDBJ whole genome shotgun (WGS) entry which is preliminary data.</text>
</comment>
<proteinExistence type="predicted"/>
<accession>A0A1R2AZP2</accession>
<evidence type="ECO:0000313" key="3">
    <source>
        <dbReference type="EMBL" id="OMJ69978.1"/>
    </source>
</evidence>
<sequence length="252" mass="29375">MSRFWNSFYISNVCLLLLYLPIRYFVGSPQEMIINDDFLPSSISRNREFQVLVTGTMVLFVKALRCQTCESFAMTFFFFYKSCFTIVLFFSNIWAMFWYLNFCLIAWMLFKIPFYEAKNKFIDISTVSQFENDVLKGDSHWVLLFYSPINSDCIGTMSSWADLSNNYTTDKLKFAKVNVDRAVFLAQKCAVDGNSYSKQLPSLILYGEGKELKRYPPVGKNGELPTSFNYKVKMIVKYMGIDRIYVSTKHSE</sequence>
<evidence type="ECO:0000256" key="1">
    <source>
        <dbReference type="SAM" id="Phobius"/>
    </source>
</evidence>
<dbReference type="SUPFAM" id="SSF52833">
    <property type="entry name" value="Thioredoxin-like"/>
    <property type="match status" value="1"/>
</dbReference>
<name>A0A1R2AZP2_9CILI</name>
<reference evidence="3 4" key="1">
    <citation type="submission" date="2016-11" db="EMBL/GenBank/DDBJ databases">
        <title>The macronuclear genome of Stentor coeruleus: a giant cell with tiny introns.</title>
        <authorList>
            <person name="Slabodnick M."/>
            <person name="Ruby J.G."/>
            <person name="Reiff S.B."/>
            <person name="Swart E.C."/>
            <person name="Gosai S."/>
            <person name="Prabakaran S."/>
            <person name="Witkowska E."/>
            <person name="Larue G.E."/>
            <person name="Fisher S."/>
            <person name="Freeman R.M."/>
            <person name="Gunawardena J."/>
            <person name="Chu W."/>
            <person name="Stover N.A."/>
            <person name="Gregory B.D."/>
            <person name="Nowacki M."/>
            <person name="Derisi J."/>
            <person name="Roy S.W."/>
            <person name="Marshall W.F."/>
            <person name="Sood P."/>
        </authorList>
    </citation>
    <scope>NUCLEOTIDE SEQUENCE [LARGE SCALE GENOMIC DNA]</scope>
    <source>
        <strain evidence="3">WM001</strain>
    </source>
</reference>
<protein>
    <recommendedName>
        <fullName evidence="2">Thioredoxin domain-containing protein</fullName>
    </recommendedName>
</protein>
<organism evidence="3 4">
    <name type="scientific">Stentor coeruleus</name>
    <dbReference type="NCBI Taxonomy" id="5963"/>
    <lineage>
        <taxon>Eukaryota</taxon>
        <taxon>Sar</taxon>
        <taxon>Alveolata</taxon>
        <taxon>Ciliophora</taxon>
        <taxon>Postciliodesmatophora</taxon>
        <taxon>Heterotrichea</taxon>
        <taxon>Heterotrichida</taxon>
        <taxon>Stentoridae</taxon>
        <taxon>Stentor</taxon>
    </lineage>
</organism>
<dbReference type="OrthoDB" id="311767at2759"/>
<dbReference type="Pfam" id="PF00085">
    <property type="entry name" value="Thioredoxin"/>
    <property type="match status" value="1"/>
</dbReference>
<feature type="transmembrane region" description="Helical" evidence="1">
    <location>
        <begin position="71"/>
        <end position="90"/>
    </location>
</feature>
<dbReference type="Proteomes" id="UP000187209">
    <property type="component" value="Unassembled WGS sequence"/>
</dbReference>
<dbReference type="InterPro" id="IPR036249">
    <property type="entry name" value="Thioredoxin-like_sf"/>
</dbReference>